<gene>
    <name evidence="1" type="ORF">HYH03_011836</name>
</gene>
<dbReference type="InterPro" id="IPR036983">
    <property type="entry name" value="AIM24_sf"/>
</dbReference>
<dbReference type="AlphaFoldDB" id="A0A836BW48"/>
<dbReference type="EMBL" id="JAEHOE010000070">
    <property type="protein sequence ID" value="KAG2489729.1"/>
    <property type="molecule type" value="Genomic_DNA"/>
</dbReference>
<dbReference type="PANTHER" id="PTHR43657">
    <property type="entry name" value="TRYPTOPHAN RNA-BINDING ATTENUATOR PROTEIN-LIKE PROTEIN"/>
    <property type="match status" value="1"/>
</dbReference>
<reference evidence="1" key="1">
    <citation type="journal article" date="2020" name="bioRxiv">
        <title>Comparative genomics of Chlamydomonas.</title>
        <authorList>
            <person name="Craig R.J."/>
            <person name="Hasan A.R."/>
            <person name="Ness R.W."/>
            <person name="Keightley P.D."/>
        </authorList>
    </citation>
    <scope>NUCLEOTIDE SEQUENCE</scope>
    <source>
        <strain evidence="1">CCAP 11/70</strain>
    </source>
</reference>
<name>A0A836BW48_9CHLO</name>
<dbReference type="InterPro" id="IPR016031">
    <property type="entry name" value="Trp_RNA-bd_attenuator-like_dom"/>
</dbReference>
<dbReference type="PANTHER" id="PTHR43657:SF1">
    <property type="entry name" value="ALTERED INHERITANCE OF MITOCHONDRIA PROTEIN 24, MITOCHONDRIAL"/>
    <property type="match status" value="1"/>
</dbReference>
<dbReference type="Proteomes" id="UP000612055">
    <property type="component" value="Unassembled WGS sequence"/>
</dbReference>
<proteinExistence type="predicted"/>
<evidence type="ECO:0008006" key="3">
    <source>
        <dbReference type="Google" id="ProtNLM"/>
    </source>
</evidence>
<comment type="caution">
    <text evidence="1">The sequence shown here is derived from an EMBL/GenBank/DDBJ whole genome shotgun (WGS) entry which is preliminary data.</text>
</comment>
<dbReference type="NCBIfam" id="TIGR00266">
    <property type="entry name" value="TIGR00266 family protein"/>
    <property type="match status" value="1"/>
</dbReference>
<keyword evidence="2" id="KW-1185">Reference proteome</keyword>
<evidence type="ECO:0000313" key="2">
    <source>
        <dbReference type="Proteomes" id="UP000612055"/>
    </source>
</evidence>
<dbReference type="Gene3D" id="3.60.160.10">
    <property type="entry name" value="Mitochondrial biogenesis AIM24"/>
    <property type="match status" value="1"/>
</dbReference>
<dbReference type="InterPro" id="IPR002838">
    <property type="entry name" value="AIM24"/>
</dbReference>
<accession>A0A836BW48</accession>
<protein>
    <recommendedName>
        <fullName evidence="3">Altered inheritance of mitochondria protein 24, mitochondrial</fullName>
    </recommendedName>
</protein>
<sequence>MDPKLEAHQQYPGAAASAHPNFDPSGKYKLKYEGAFAAMECAIGEGDSIKSNGGVMVTMSHNVEIDTKLEGGVGGSLLACCCTGRSMFLSHYKLLPGQGPRGDVLLAPPVPGEIMLLHLDGSTGWIVQPTGFLACDDSINIGVKMLDAAQGCCGGEGFFVSEATGRGRLLVCSYGAIARYDLQPGEKRKIDSGYCVAWTSGMDWSIAKATKSLVKSVISGEGLVNQYTGPGTVFVQTRSLANLAGALIPYLPSGGGGGSVGSDD</sequence>
<dbReference type="OrthoDB" id="1705416at2759"/>
<evidence type="ECO:0000313" key="1">
    <source>
        <dbReference type="EMBL" id="KAG2489729.1"/>
    </source>
</evidence>
<dbReference type="Pfam" id="PF01987">
    <property type="entry name" value="AIM24"/>
    <property type="match status" value="1"/>
</dbReference>
<organism evidence="1 2">
    <name type="scientific">Edaphochlamys debaryana</name>
    <dbReference type="NCBI Taxonomy" id="47281"/>
    <lineage>
        <taxon>Eukaryota</taxon>
        <taxon>Viridiplantae</taxon>
        <taxon>Chlorophyta</taxon>
        <taxon>core chlorophytes</taxon>
        <taxon>Chlorophyceae</taxon>
        <taxon>CS clade</taxon>
        <taxon>Chlamydomonadales</taxon>
        <taxon>Chlamydomonadales incertae sedis</taxon>
        <taxon>Edaphochlamys</taxon>
    </lineage>
</organism>
<dbReference type="SUPFAM" id="SSF51219">
    <property type="entry name" value="TRAP-like"/>
    <property type="match status" value="1"/>
</dbReference>